<feature type="compositionally biased region" description="Polar residues" evidence="1">
    <location>
        <begin position="318"/>
        <end position="330"/>
    </location>
</feature>
<feature type="compositionally biased region" description="Basic and acidic residues" evidence="1">
    <location>
        <begin position="19"/>
        <end position="29"/>
    </location>
</feature>
<evidence type="ECO:0000313" key="3">
    <source>
        <dbReference type="Proteomes" id="UP000015241"/>
    </source>
</evidence>
<name>S8F0Z9_FOMSC</name>
<organism evidence="2 3">
    <name type="scientific">Fomitopsis schrenkii</name>
    <name type="common">Brown rot fungus</name>
    <dbReference type="NCBI Taxonomy" id="2126942"/>
    <lineage>
        <taxon>Eukaryota</taxon>
        <taxon>Fungi</taxon>
        <taxon>Dikarya</taxon>
        <taxon>Basidiomycota</taxon>
        <taxon>Agaricomycotina</taxon>
        <taxon>Agaricomycetes</taxon>
        <taxon>Polyporales</taxon>
        <taxon>Fomitopsis</taxon>
    </lineage>
</organism>
<sequence>MSKPARALPASAPPPARPPVEKGEAKDVEEVAEDELVSKAPEHEEAVEEMAEPEVQEGYDDLFAENAGEADDEDKEDNRTASSQDESGHTALPARPGGFDYNRTAKAPRVSFRFERESQSDMDEPVPERRFGVKAGMKPRNLNDAPAPYFQGLDMNMGLDGESSMSPRLGENARLDAVLEHLAMLERNVGDTEALLHEYDRRMQLMVKAQIDSLQKSFQAALERLTASRADLRPSLEAVTASQGTQAPEPHAEVRDDTEEDRVNAKEVEARAANEETACFNNEAEGHSANAKQKEDEAPSASSTPLGNIAPQDEALPTNATPTEQAQAASSAADKRLV</sequence>
<gene>
    <name evidence="2" type="ORF">FOMPIDRAFT_117848</name>
</gene>
<reference evidence="2 3" key="1">
    <citation type="journal article" date="2012" name="Science">
        <title>The Paleozoic origin of enzymatic lignin decomposition reconstructed from 31 fungal genomes.</title>
        <authorList>
            <person name="Floudas D."/>
            <person name="Binder M."/>
            <person name="Riley R."/>
            <person name="Barry K."/>
            <person name="Blanchette R.A."/>
            <person name="Henrissat B."/>
            <person name="Martinez A.T."/>
            <person name="Otillar R."/>
            <person name="Spatafora J.W."/>
            <person name="Yadav J.S."/>
            <person name="Aerts A."/>
            <person name="Benoit I."/>
            <person name="Boyd A."/>
            <person name="Carlson A."/>
            <person name="Copeland A."/>
            <person name="Coutinho P.M."/>
            <person name="de Vries R.P."/>
            <person name="Ferreira P."/>
            <person name="Findley K."/>
            <person name="Foster B."/>
            <person name="Gaskell J."/>
            <person name="Glotzer D."/>
            <person name="Gorecki P."/>
            <person name="Heitman J."/>
            <person name="Hesse C."/>
            <person name="Hori C."/>
            <person name="Igarashi K."/>
            <person name="Jurgens J.A."/>
            <person name="Kallen N."/>
            <person name="Kersten P."/>
            <person name="Kohler A."/>
            <person name="Kuees U."/>
            <person name="Kumar T.K.A."/>
            <person name="Kuo A."/>
            <person name="LaButti K."/>
            <person name="Larrondo L.F."/>
            <person name="Lindquist E."/>
            <person name="Ling A."/>
            <person name="Lombard V."/>
            <person name="Lucas S."/>
            <person name="Lundell T."/>
            <person name="Martin R."/>
            <person name="McLaughlin D.J."/>
            <person name="Morgenstern I."/>
            <person name="Morin E."/>
            <person name="Murat C."/>
            <person name="Nagy L.G."/>
            <person name="Nolan M."/>
            <person name="Ohm R.A."/>
            <person name="Patyshakuliyeva A."/>
            <person name="Rokas A."/>
            <person name="Ruiz-Duenas F.J."/>
            <person name="Sabat G."/>
            <person name="Salamov A."/>
            <person name="Samejima M."/>
            <person name="Schmutz J."/>
            <person name="Slot J.C."/>
            <person name="St John F."/>
            <person name="Stenlid J."/>
            <person name="Sun H."/>
            <person name="Sun S."/>
            <person name="Syed K."/>
            <person name="Tsang A."/>
            <person name="Wiebenga A."/>
            <person name="Young D."/>
            <person name="Pisabarro A."/>
            <person name="Eastwood D.C."/>
            <person name="Martin F."/>
            <person name="Cullen D."/>
            <person name="Grigoriev I.V."/>
            <person name="Hibbett D.S."/>
        </authorList>
    </citation>
    <scope>NUCLEOTIDE SEQUENCE</scope>
    <source>
        <strain evidence="3">FP-58527</strain>
    </source>
</reference>
<dbReference type="HOGENOM" id="CLU_822722_0_0_1"/>
<dbReference type="eggNOG" id="ENOG502RZQ5">
    <property type="taxonomic scope" value="Eukaryota"/>
</dbReference>
<evidence type="ECO:0000256" key="1">
    <source>
        <dbReference type="SAM" id="MobiDB-lite"/>
    </source>
</evidence>
<feature type="compositionally biased region" description="Low complexity" evidence="1">
    <location>
        <begin position="1"/>
        <end position="10"/>
    </location>
</feature>
<accession>S8F0Z9</accession>
<dbReference type="InParanoid" id="S8F0Z9"/>
<feature type="compositionally biased region" description="Acidic residues" evidence="1">
    <location>
        <begin position="45"/>
        <end position="75"/>
    </location>
</feature>
<keyword evidence="3" id="KW-1185">Reference proteome</keyword>
<dbReference type="EMBL" id="KE504206">
    <property type="protein sequence ID" value="EPS95515.1"/>
    <property type="molecule type" value="Genomic_DNA"/>
</dbReference>
<dbReference type="Proteomes" id="UP000015241">
    <property type="component" value="Unassembled WGS sequence"/>
</dbReference>
<feature type="region of interest" description="Disordered" evidence="1">
    <location>
        <begin position="237"/>
        <end position="338"/>
    </location>
</feature>
<feature type="region of interest" description="Disordered" evidence="1">
    <location>
        <begin position="1"/>
        <end position="127"/>
    </location>
</feature>
<feature type="non-terminal residue" evidence="2">
    <location>
        <position position="338"/>
    </location>
</feature>
<evidence type="ECO:0000313" key="2">
    <source>
        <dbReference type="EMBL" id="EPS95515.1"/>
    </source>
</evidence>
<protein>
    <submittedName>
        <fullName evidence="2">Uncharacterized protein</fullName>
    </submittedName>
</protein>
<proteinExistence type="predicted"/>
<feature type="compositionally biased region" description="Basic and acidic residues" evidence="1">
    <location>
        <begin position="250"/>
        <end position="274"/>
    </location>
</feature>
<dbReference type="AlphaFoldDB" id="S8F0Z9"/>